<evidence type="ECO:0000313" key="2">
    <source>
        <dbReference type="Proteomes" id="UP001194580"/>
    </source>
</evidence>
<dbReference type="Proteomes" id="UP001194580">
    <property type="component" value="Unassembled WGS sequence"/>
</dbReference>
<comment type="caution">
    <text evidence="1">The sequence shown here is derived from an EMBL/GenBank/DDBJ whole genome shotgun (WGS) entry which is preliminary data.</text>
</comment>
<feature type="non-terminal residue" evidence="1">
    <location>
        <position position="78"/>
    </location>
</feature>
<reference evidence="1" key="1">
    <citation type="journal article" date="2020" name="Fungal Divers.">
        <title>Resolving the Mortierellaceae phylogeny through synthesis of multi-gene phylogenetics and phylogenomics.</title>
        <authorList>
            <person name="Vandepol N."/>
            <person name="Liber J."/>
            <person name="Desiro A."/>
            <person name="Na H."/>
            <person name="Kennedy M."/>
            <person name="Barry K."/>
            <person name="Grigoriev I.V."/>
            <person name="Miller A.N."/>
            <person name="O'Donnell K."/>
            <person name="Stajich J.E."/>
            <person name="Bonito G."/>
        </authorList>
    </citation>
    <scope>NUCLEOTIDE SEQUENCE</scope>
    <source>
        <strain evidence="1">NRRL 28262</strain>
    </source>
</reference>
<name>A0AAD4DMA4_9FUNG</name>
<protein>
    <submittedName>
        <fullName evidence="1">Uncharacterized protein</fullName>
    </submittedName>
</protein>
<dbReference type="AlphaFoldDB" id="A0AAD4DMA4"/>
<dbReference type="EMBL" id="JAAAIL010000009">
    <property type="protein sequence ID" value="KAG0281739.1"/>
    <property type="molecule type" value="Genomic_DNA"/>
</dbReference>
<keyword evidence="2" id="KW-1185">Reference proteome</keyword>
<evidence type="ECO:0000313" key="1">
    <source>
        <dbReference type="EMBL" id="KAG0281739.1"/>
    </source>
</evidence>
<accession>A0AAD4DMA4</accession>
<proteinExistence type="predicted"/>
<sequence>MSPTLTRLWTEELKELRELNVEQMAHRIGLEEVRWMVDHWPKLEKIIGLNVKGKGKGEENEAVEWLKKARPWIELPES</sequence>
<organism evidence="1 2">
    <name type="scientific">Linnemannia exigua</name>
    <dbReference type="NCBI Taxonomy" id="604196"/>
    <lineage>
        <taxon>Eukaryota</taxon>
        <taxon>Fungi</taxon>
        <taxon>Fungi incertae sedis</taxon>
        <taxon>Mucoromycota</taxon>
        <taxon>Mortierellomycotina</taxon>
        <taxon>Mortierellomycetes</taxon>
        <taxon>Mortierellales</taxon>
        <taxon>Mortierellaceae</taxon>
        <taxon>Linnemannia</taxon>
    </lineage>
</organism>
<gene>
    <name evidence="1" type="ORF">BGZ95_011657</name>
</gene>